<keyword evidence="4 9" id="KW-0444">Lipid biosynthesis</keyword>
<gene>
    <name evidence="11" type="ORF">RG1141_PA03270</name>
</gene>
<dbReference type="KEGG" id="ngl:RG1141_PA03270"/>
<keyword evidence="5 9" id="KW-0276">Fatty acid metabolism</keyword>
<comment type="pathway">
    <text evidence="2 9">Lipid metabolism; fatty acid biosynthesis.</text>
</comment>
<dbReference type="PROSITE" id="PS50968">
    <property type="entry name" value="BIOTINYL_LIPOYL"/>
    <property type="match status" value="1"/>
</dbReference>
<evidence type="ECO:0000259" key="10">
    <source>
        <dbReference type="PROSITE" id="PS50968"/>
    </source>
</evidence>
<evidence type="ECO:0000256" key="6">
    <source>
        <dbReference type="ARBA" id="ARBA00023098"/>
    </source>
</evidence>
<evidence type="ECO:0000256" key="3">
    <source>
        <dbReference type="ARBA" id="ARBA00017562"/>
    </source>
</evidence>
<dbReference type="InterPro" id="IPR011053">
    <property type="entry name" value="Single_hybrid_motif"/>
</dbReference>
<dbReference type="InterPro" id="IPR050709">
    <property type="entry name" value="Biotin_Carboxyl_Carrier/Decarb"/>
</dbReference>
<evidence type="ECO:0000256" key="9">
    <source>
        <dbReference type="RuleBase" id="RU364072"/>
    </source>
</evidence>
<dbReference type="Gene3D" id="2.40.50.100">
    <property type="match status" value="1"/>
</dbReference>
<dbReference type="Proteomes" id="UP000028186">
    <property type="component" value="Plasmid pHAMBI1141a"/>
</dbReference>
<name>A0A068TFA7_NEOGA</name>
<accession>A0A068TFA7</accession>
<dbReference type="PANTHER" id="PTHR45266:SF3">
    <property type="entry name" value="OXALOACETATE DECARBOXYLASE ALPHA CHAIN"/>
    <property type="match status" value="1"/>
</dbReference>
<dbReference type="Pfam" id="PF00364">
    <property type="entry name" value="Biotin_lipoyl"/>
    <property type="match status" value="1"/>
</dbReference>
<dbReference type="GO" id="GO:0006633">
    <property type="term" value="P:fatty acid biosynthetic process"/>
    <property type="evidence" value="ECO:0007669"/>
    <property type="project" value="UniProtKB-UniPathway"/>
</dbReference>
<sequence>MDLSKIKTLIDFVGRSNVTELSVTEKDVTIRIFRNAGHAEIDVPVSDPDETVGAAAKPVSGSSPAASAKQAFQLKAPVFGILHRASAPGQEPFVRIGDLVEEGQTLFIIEAMKVFNTVAAPLAGRVERLTEIDGVEVEVGDVLAEIA</sequence>
<protein>
    <recommendedName>
        <fullName evidence="3 9">Biotin carboxyl carrier protein of acetyl-CoA carboxylase</fullName>
    </recommendedName>
</protein>
<keyword evidence="7 9" id="KW-0275">Fatty acid biosynthesis</keyword>
<dbReference type="InterPro" id="IPR001249">
    <property type="entry name" value="AcCoA_biotinCC"/>
</dbReference>
<keyword evidence="6 9" id="KW-0443">Lipid metabolism</keyword>
<dbReference type="AlphaFoldDB" id="A0A068TFA7"/>
<dbReference type="PRINTS" id="PR01071">
    <property type="entry name" value="ACOABIOTINCC"/>
</dbReference>
<keyword evidence="8 9" id="KW-0092">Biotin</keyword>
<dbReference type="HOGENOM" id="CLU_016733_3_2_5"/>
<keyword evidence="11" id="KW-0614">Plasmid</keyword>
<feature type="domain" description="Lipoyl-binding" evidence="10">
    <location>
        <begin position="71"/>
        <end position="147"/>
    </location>
</feature>
<dbReference type="GO" id="GO:0003989">
    <property type="term" value="F:acetyl-CoA carboxylase activity"/>
    <property type="evidence" value="ECO:0007669"/>
    <property type="project" value="InterPro"/>
</dbReference>
<dbReference type="eggNOG" id="COG0511">
    <property type="taxonomic scope" value="Bacteria"/>
</dbReference>
<evidence type="ECO:0000256" key="7">
    <source>
        <dbReference type="ARBA" id="ARBA00023160"/>
    </source>
</evidence>
<evidence type="ECO:0000256" key="1">
    <source>
        <dbReference type="ARBA" id="ARBA00003761"/>
    </source>
</evidence>
<evidence type="ECO:0000313" key="12">
    <source>
        <dbReference type="Proteomes" id="UP000028186"/>
    </source>
</evidence>
<dbReference type="InterPro" id="IPR001882">
    <property type="entry name" value="Biotin_BS"/>
</dbReference>
<dbReference type="SUPFAM" id="SSF51230">
    <property type="entry name" value="Single hybrid motif"/>
    <property type="match status" value="1"/>
</dbReference>
<dbReference type="RefSeq" id="WP_040124246.1">
    <property type="nucleotide sequence ID" value="NZ_HG938356.1"/>
</dbReference>
<reference evidence="12" key="1">
    <citation type="journal article" date="2014" name="BMC Genomics">
        <title>Genome sequencing of two Neorhizobium galegae strains reveals a noeT gene responsible for the unusual acetylation of the nodulation factors.</title>
        <authorList>
            <person name="Osterman J."/>
            <person name="Marsh J."/>
            <person name="Laine P.K."/>
            <person name="Zeng Z."/>
            <person name="Alatalo E."/>
            <person name="Sullivan J.T."/>
            <person name="Young J.P."/>
            <person name="Thomas-Oates J."/>
            <person name="Paulin L."/>
            <person name="Lindstrom K."/>
        </authorList>
    </citation>
    <scope>NUCLEOTIDE SEQUENCE [LARGE SCALE GENOMIC DNA]</scope>
    <source>
        <strain evidence="12">HAMBI 1141</strain>
        <plasmid evidence="12">II</plasmid>
    </source>
</reference>
<evidence type="ECO:0000256" key="5">
    <source>
        <dbReference type="ARBA" id="ARBA00022832"/>
    </source>
</evidence>
<dbReference type="GO" id="GO:0009317">
    <property type="term" value="C:acetyl-CoA carboxylase complex"/>
    <property type="evidence" value="ECO:0007669"/>
    <property type="project" value="InterPro"/>
</dbReference>
<evidence type="ECO:0000256" key="4">
    <source>
        <dbReference type="ARBA" id="ARBA00022516"/>
    </source>
</evidence>
<dbReference type="PANTHER" id="PTHR45266">
    <property type="entry name" value="OXALOACETATE DECARBOXYLASE ALPHA CHAIN"/>
    <property type="match status" value="1"/>
</dbReference>
<evidence type="ECO:0000313" key="11">
    <source>
        <dbReference type="EMBL" id="CDN57162.1"/>
    </source>
</evidence>
<evidence type="ECO:0000256" key="2">
    <source>
        <dbReference type="ARBA" id="ARBA00005194"/>
    </source>
</evidence>
<dbReference type="UniPathway" id="UPA00094"/>
<dbReference type="PROSITE" id="PS00188">
    <property type="entry name" value="BIOTIN"/>
    <property type="match status" value="1"/>
</dbReference>
<geneLocation type="plasmid" evidence="12">
    <name>II</name>
</geneLocation>
<evidence type="ECO:0000256" key="8">
    <source>
        <dbReference type="ARBA" id="ARBA00023267"/>
    </source>
</evidence>
<dbReference type="CDD" id="cd06850">
    <property type="entry name" value="biotinyl_domain"/>
    <property type="match status" value="1"/>
</dbReference>
<organism evidence="11 12">
    <name type="scientific">Neorhizobium galegae bv. officinalis bv. officinalis str. HAMBI 1141</name>
    <dbReference type="NCBI Taxonomy" id="1028801"/>
    <lineage>
        <taxon>Bacteria</taxon>
        <taxon>Pseudomonadati</taxon>
        <taxon>Pseudomonadota</taxon>
        <taxon>Alphaproteobacteria</taxon>
        <taxon>Hyphomicrobiales</taxon>
        <taxon>Rhizobiaceae</taxon>
        <taxon>Rhizobium/Agrobacterium group</taxon>
        <taxon>Neorhizobium</taxon>
    </lineage>
</organism>
<dbReference type="InterPro" id="IPR000089">
    <property type="entry name" value="Biotin_lipoyl"/>
</dbReference>
<comment type="function">
    <text evidence="1 9">This protein is a component of the acetyl coenzyme A carboxylase complex; first, biotin carboxylase catalyzes the carboxylation of the carrier protein and then the transcarboxylase transfers the carboxyl group to form malonyl-CoA.</text>
</comment>
<dbReference type="PATRIC" id="fig|1028801.3.peg.4921"/>
<dbReference type="EMBL" id="HG938356">
    <property type="protein sequence ID" value="CDN57162.1"/>
    <property type="molecule type" value="Genomic_DNA"/>
</dbReference>
<proteinExistence type="predicted"/>